<proteinExistence type="predicted"/>
<dbReference type="KEGG" id="aak:AA2016_1215"/>
<evidence type="ECO:0000313" key="5">
    <source>
        <dbReference type="Proteomes" id="UP000075755"/>
    </source>
</evidence>
<feature type="region of interest" description="Disordered" evidence="1">
    <location>
        <begin position="1"/>
        <end position="116"/>
    </location>
</feature>
<evidence type="ECO:0000256" key="1">
    <source>
        <dbReference type="SAM" id="MobiDB-lite"/>
    </source>
</evidence>
<name>A0AAC8YKL5_AMIAI</name>
<organism evidence="3 5">
    <name type="scientific">Aminobacter aminovorans</name>
    <name type="common">Chelatobacter heintzii</name>
    <dbReference type="NCBI Taxonomy" id="83263"/>
    <lineage>
        <taxon>Bacteria</taxon>
        <taxon>Pseudomonadati</taxon>
        <taxon>Pseudomonadota</taxon>
        <taxon>Alphaproteobacteria</taxon>
        <taxon>Hyphomicrobiales</taxon>
        <taxon>Phyllobacteriaceae</taxon>
        <taxon>Aminobacter</taxon>
    </lineage>
</organism>
<protein>
    <recommendedName>
        <fullName evidence="2">DUF5681 domain-containing protein</fullName>
    </recommendedName>
</protein>
<dbReference type="Proteomes" id="UP000577697">
    <property type="component" value="Unassembled WGS sequence"/>
</dbReference>
<dbReference type="EMBL" id="JACICB010000037">
    <property type="protein sequence ID" value="MBB3709877.1"/>
    <property type="molecule type" value="Genomic_DNA"/>
</dbReference>
<reference evidence="4 6" key="2">
    <citation type="submission" date="2020-08" db="EMBL/GenBank/DDBJ databases">
        <title>Genomic Encyclopedia of Type Strains, Phase IV (KMG-IV): sequencing the most valuable type-strain genomes for metagenomic binning, comparative biology and taxonomic classification.</title>
        <authorList>
            <person name="Goeker M."/>
        </authorList>
    </citation>
    <scope>NUCLEOTIDE SEQUENCE [LARGE SCALE GENOMIC DNA]</scope>
    <source>
        <strain evidence="4 6">DSM 10368</strain>
    </source>
</reference>
<sequence length="212" mass="22860">MTRIVRKVRGETIAPQSPPPIRRRRMPPFTPTSSFPSEPPAEPDMPLASRDAASPTGDSAGGDHNGSSTEVARRVGAGPRAAGSDYEIGYGKPPRRSQFKPGQSGNPKGRPKSALSFKTLLTRELKQLVEIREGNGTRKISKKEAAVKSLLQKALKGDLHALKTITTLVGDDAETHQPTNEQSLSAVDEAQLRRLLGDEAVDQPIGAKKAWR</sequence>
<accession>A0AAC8YKL5</accession>
<dbReference type="Pfam" id="PF18932">
    <property type="entry name" value="DUF5681"/>
    <property type="match status" value="1"/>
</dbReference>
<evidence type="ECO:0000313" key="3">
    <source>
        <dbReference type="EMBL" id="AMS40150.1"/>
    </source>
</evidence>
<dbReference type="AlphaFoldDB" id="A0AAC8YKL5"/>
<gene>
    <name evidence="3" type="ORF">AA2016_1215</name>
    <name evidence="4" type="ORF">FHS67_006236</name>
</gene>
<reference evidence="3 5" key="1">
    <citation type="submission" date="2016-03" db="EMBL/GenBank/DDBJ databases">
        <title>Complete genome of Aminobacter aminovorans KCTC 2477.</title>
        <authorList>
            <person name="Kim K.M."/>
        </authorList>
    </citation>
    <scope>NUCLEOTIDE SEQUENCE [LARGE SCALE GENOMIC DNA]</scope>
    <source>
        <strain evidence="3 5">KCTC 2477</strain>
    </source>
</reference>
<evidence type="ECO:0000259" key="2">
    <source>
        <dbReference type="Pfam" id="PF18932"/>
    </source>
</evidence>
<dbReference type="InterPro" id="IPR043736">
    <property type="entry name" value="DUF5681"/>
</dbReference>
<dbReference type="Proteomes" id="UP000075755">
    <property type="component" value="Chromosome"/>
</dbReference>
<dbReference type="EMBL" id="CP015005">
    <property type="protein sequence ID" value="AMS40150.1"/>
    <property type="molecule type" value="Genomic_DNA"/>
</dbReference>
<feature type="compositionally biased region" description="Low complexity" evidence="1">
    <location>
        <begin position="74"/>
        <end position="83"/>
    </location>
</feature>
<evidence type="ECO:0000313" key="6">
    <source>
        <dbReference type="Proteomes" id="UP000577697"/>
    </source>
</evidence>
<keyword evidence="6" id="KW-1185">Reference proteome</keyword>
<evidence type="ECO:0000313" key="4">
    <source>
        <dbReference type="EMBL" id="MBB3709877.1"/>
    </source>
</evidence>
<dbReference type="RefSeq" id="WP_157096990.1">
    <property type="nucleotide sequence ID" value="NZ_CP015005.1"/>
</dbReference>
<feature type="domain" description="DUF5681" evidence="2">
    <location>
        <begin position="96"/>
        <end position="169"/>
    </location>
</feature>